<reference evidence="2" key="1">
    <citation type="submission" date="2024-06" db="UniProtKB">
        <authorList>
            <consortium name="Ensembl"/>
        </authorList>
    </citation>
    <scope>IDENTIFICATION</scope>
</reference>
<dbReference type="HOGENOM" id="CLU_2183076_0_0_1"/>
<dbReference type="Ensembl" id="ENSMPUT00000013002.1">
    <property type="protein sequence ID" value="ENSMPUP00000012795.1"/>
    <property type="gene ID" value="ENSMPUG00000012893.1"/>
</dbReference>
<name>M3YN88_MUSPF</name>
<dbReference type="EMBL" id="AEYP01087758">
    <property type="status" value="NOT_ANNOTATED_CDS"/>
    <property type="molecule type" value="Genomic_DNA"/>
</dbReference>
<dbReference type="EMBL" id="AEYP01087757">
    <property type="status" value="NOT_ANNOTATED_CDS"/>
    <property type="molecule type" value="Genomic_DNA"/>
</dbReference>
<dbReference type="InParanoid" id="M3YN88"/>
<organism evidence="2">
    <name type="scientific">Mustela putorius furo</name>
    <name type="common">European domestic ferret</name>
    <name type="synonym">Mustela furo</name>
    <dbReference type="NCBI Taxonomy" id="9669"/>
    <lineage>
        <taxon>Eukaryota</taxon>
        <taxon>Metazoa</taxon>
        <taxon>Chordata</taxon>
        <taxon>Craniata</taxon>
        <taxon>Vertebrata</taxon>
        <taxon>Euteleostomi</taxon>
        <taxon>Mammalia</taxon>
        <taxon>Eutheria</taxon>
        <taxon>Laurasiatheria</taxon>
        <taxon>Carnivora</taxon>
        <taxon>Caniformia</taxon>
        <taxon>Musteloidea</taxon>
        <taxon>Mustelidae</taxon>
        <taxon>Mustelinae</taxon>
        <taxon>Mustela</taxon>
    </lineage>
</organism>
<dbReference type="AlphaFoldDB" id="M3YN88"/>
<protein>
    <submittedName>
        <fullName evidence="2">Uncharacterized protein</fullName>
    </submittedName>
</protein>
<evidence type="ECO:0000256" key="1">
    <source>
        <dbReference type="SAM" id="MobiDB-lite"/>
    </source>
</evidence>
<evidence type="ECO:0000313" key="2">
    <source>
        <dbReference type="Ensembl" id="ENSMPUP00000012795.1"/>
    </source>
</evidence>
<dbReference type="EMBL" id="AEYP01087756">
    <property type="status" value="NOT_ANNOTATED_CDS"/>
    <property type="molecule type" value="Genomic_DNA"/>
</dbReference>
<accession>M3YN88</accession>
<feature type="region of interest" description="Disordered" evidence="1">
    <location>
        <begin position="79"/>
        <end position="109"/>
    </location>
</feature>
<sequence length="109" mass="12021">MGGRIVWCFEAQVTWPPWQHPVHLASVQCRFKCNTYSSVTPVVSMVDVHHSMSCINLDPKVPFLQGTERYSLKTLDSCPGPGIKPKSSYLPREGKPASPAASACRSAYL</sequence>
<proteinExistence type="predicted"/>